<dbReference type="PANTHER" id="PTHR34391:SF1">
    <property type="entry name" value="UPF0658 GOLGI APPARATUS MEMBRANE PROTEIN C1952.10C-RELATED"/>
    <property type="match status" value="1"/>
</dbReference>
<accession>A0ABN7VTU1</accession>
<feature type="transmembrane region" description="Helical" evidence="1">
    <location>
        <begin position="157"/>
        <end position="176"/>
    </location>
</feature>
<feature type="transmembrane region" description="Helical" evidence="1">
    <location>
        <begin position="94"/>
        <end position="113"/>
    </location>
</feature>
<proteinExistence type="predicted"/>
<evidence type="ECO:0000313" key="2">
    <source>
        <dbReference type="EMBL" id="CAG8799374.1"/>
    </source>
</evidence>
<feature type="transmembrane region" description="Helical" evidence="1">
    <location>
        <begin position="228"/>
        <end position="249"/>
    </location>
</feature>
<keyword evidence="3" id="KW-1185">Reference proteome</keyword>
<evidence type="ECO:0000256" key="1">
    <source>
        <dbReference type="SAM" id="Phobius"/>
    </source>
</evidence>
<name>A0ABN7VTU1_GIGMA</name>
<feature type="transmembrane region" description="Helical" evidence="1">
    <location>
        <begin position="261"/>
        <end position="282"/>
    </location>
</feature>
<comment type="caution">
    <text evidence="2">The sequence shown here is derived from an EMBL/GenBank/DDBJ whole genome shotgun (WGS) entry which is preliminary data.</text>
</comment>
<reference evidence="2 3" key="1">
    <citation type="submission" date="2021-06" db="EMBL/GenBank/DDBJ databases">
        <authorList>
            <person name="Kallberg Y."/>
            <person name="Tangrot J."/>
            <person name="Rosling A."/>
        </authorList>
    </citation>
    <scope>NUCLEOTIDE SEQUENCE [LARGE SCALE GENOMIC DNA]</scope>
    <source>
        <strain evidence="2 3">120-4 pot B 10/14</strain>
    </source>
</reference>
<dbReference type="EMBL" id="CAJVQB010022361">
    <property type="protein sequence ID" value="CAG8799374.1"/>
    <property type="molecule type" value="Genomic_DNA"/>
</dbReference>
<keyword evidence="1" id="KW-1133">Transmembrane helix</keyword>
<dbReference type="PANTHER" id="PTHR34391">
    <property type="entry name" value="UPF0658 GOLGI APPARATUS MEMBRANE PROTEIN C1952.10C-RELATED"/>
    <property type="match status" value="1"/>
</dbReference>
<dbReference type="InterPro" id="IPR040410">
    <property type="entry name" value="UPF0658_Golgi"/>
</dbReference>
<organism evidence="2 3">
    <name type="scientific">Gigaspora margarita</name>
    <dbReference type="NCBI Taxonomy" id="4874"/>
    <lineage>
        <taxon>Eukaryota</taxon>
        <taxon>Fungi</taxon>
        <taxon>Fungi incertae sedis</taxon>
        <taxon>Mucoromycota</taxon>
        <taxon>Glomeromycotina</taxon>
        <taxon>Glomeromycetes</taxon>
        <taxon>Diversisporales</taxon>
        <taxon>Gigasporaceae</taxon>
        <taxon>Gigaspora</taxon>
    </lineage>
</organism>
<keyword evidence="1" id="KW-0472">Membrane</keyword>
<feature type="transmembrane region" description="Helical" evidence="1">
    <location>
        <begin position="197"/>
        <end position="216"/>
    </location>
</feature>
<evidence type="ECO:0000313" key="3">
    <source>
        <dbReference type="Proteomes" id="UP000789901"/>
    </source>
</evidence>
<feature type="transmembrane region" description="Helical" evidence="1">
    <location>
        <begin position="21"/>
        <end position="45"/>
    </location>
</feature>
<feature type="transmembrane region" description="Helical" evidence="1">
    <location>
        <begin position="65"/>
        <end position="87"/>
    </location>
</feature>
<feature type="transmembrane region" description="Helical" evidence="1">
    <location>
        <begin position="302"/>
        <end position="324"/>
    </location>
</feature>
<keyword evidence="1" id="KW-0812">Transmembrane</keyword>
<dbReference type="Proteomes" id="UP000789901">
    <property type="component" value="Unassembled WGS sequence"/>
</dbReference>
<gene>
    <name evidence="2" type="ORF">GMARGA_LOCUS22777</name>
</gene>
<sequence>MSNKQTNSNKDRWDLSVLGKITLISIILQAIVITILEIFVIYFHVNFVSQYKLNPIGEGISEADLIYHAIFVISLFFQVLLVIDAIWHRNSVQIVALVIFNLLSLAYAGIQLFQHQILEDVGTLNATYAPTNPIFSKDDRDAPKNYYEARMRPLEHTIVGLISVFSVYLAFMSYMLTKEFGWKNYKIYNADPQVRKALTNLTILQTLIKMDVFFIGSYALQLIPSQKIGYYSSVIEIALVFFFGTFMLLMAWFSVSMEMKYLLLSVINLYSISLIYWAFRFITINLPTKSGFDPYEFTRRFLTFFLVTTFVLVLITVHYSIVCFRNMMRGFYIFAVYGRSENEAAGGSPSSGTDNLESSKHITKKENAIRQHQIIIRQQHDDAVLSSGSCAIECWSVGMLYAYDFNDTAFNIVPPNLKRNSIQKALNLNPSCLYSNHKRKRN</sequence>
<protein>
    <submittedName>
        <fullName evidence="2">18105_t:CDS:1</fullName>
    </submittedName>
</protein>